<dbReference type="SUPFAM" id="SSF54292">
    <property type="entry name" value="2Fe-2S ferredoxin-like"/>
    <property type="match status" value="1"/>
</dbReference>
<dbReference type="GO" id="GO:0051536">
    <property type="term" value="F:iron-sulfur cluster binding"/>
    <property type="evidence" value="ECO:0007669"/>
    <property type="project" value="InterPro"/>
</dbReference>
<evidence type="ECO:0000313" key="3">
    <source>
        <dbReference type="Proteomes" id="UP000593758"/>
    </source>
</evidence>
<dbReference type="Gene3D" id="3.10.20.440">
    <property type="entry name" value="2Fe-2S iron-sulphur cluster binding domain, sarcosine oxidase, alpha subunit, N-terminal domain"/>
    <property type="match status" value="1"/>
</dbReference>
<accession>A0A7M1SVG0</accession>
<dbReference type="AlphaFoldDB" id="A0A7M1SVG0"/>
<dbReference type="KEGG" id="halt:IM660_01150"/>
<dbReference type="Proteomes" id="UP000593758">
    <property type="component" value="Chromosome"/>
</dbReference>
<organism evidence="2 3">
    <name type="scientific">Ruania alkalisoli</name>
    <dbReference type="NCBI Taxonomy" id="2779775"/>
    <lineage>
        <taxon>Bacteria</taxon>
        <taxon>Bacillati</taxon>
        <taxon>Actinomycetota</taxon>
        <taxon>Actinomycetes</taxon>
        <taxon>Micrococcales</taxon>
        <taxon>Ruaniaceae</taxon>
        <taxon>Ruania</taxon>
    </lineage>
</organism>
<dbReference type="InterPro" id="IPR036010">
    <property type="entry name" value="2Fe-2S_ferredoxin-like_sf"/>
</dbReference>
<protein>
    <submittedName>
        <fullName evidence="2">(2Fe-2S)-binding protein</fullName>
    </submittedName>
</protein>
<evidence type="ECO:0000313" key="2">
    <source>
        <dbReference type="EMBL" id="QOR70954.1"/>
    </source>
</evidence>
<dbReference type="EMBL" id="CP063169">
    <property type="protein sequence ID" value="QOR70954.1"/>
    <property type="molecule type" value="Genomic_DNA"/>
</dbReference>
<proteinExistence type="predicted"/>
<evidence type="ECO:0000256" key="1">
    <source>
        <dbReference type="ARBA" id="ARBA00023002"/>
    </source>
</evidence>
<sequence>MSGYRRLDVRRGKPVQVTVDGEQIPAHQGETLAAALLAAGVDEFRRTRTGDPRAPLCHMGTCFECVLTVDGAPLTRACLTPVRDGMVVTREAGQS</sequence>
<dbReference type="Pfam" id="PF13510">
    <property type="entry name" value="Fer2_4"/>
    <property type="match status" value="1"/>
</dbReference>
<dbReference type="InterPro" id="IPR042204">
    <property type="entry name" value="2Fe-2S-bd_N"/>
</dbReference>
<dbReference type="RefSeq" id="WP_193497624.1">
    <property type="nucleotide sequence ID" value="NZ_CP063169.1"/>
</dbReference>
<dbReference type="GO" id="GO:0016491">
    <property type="term" value="F:oxidoreductase activity"/>
    <property type="evidence" value="ECO:0007669"/>
    <property type="project" value="UniProtKB-KW"/>
</dbReference>
<keyword evidence="3" id="KW-1185">Reference proteome</keyword>
<gene>
    <name evidence="2" type="ORF">IM660_01150</name>
</gene>
<name>A0A7M1SVG0_9MICO</name>
<reference evidence="2 3" key="1">
    <citation type="submission" date="2020-10" db="EMBL/GenBank/DDBJ databases">
        <title>Haloactinobacterium sp. RN3S43, a bacterium isolated from saline soil.</title>
        <authorList>
            <person name="Sun J.-Q."/>
        </authorList>
    </citation>
    <scope>NUCLEOTIDE SEQUENCE [LARGE SCALE GENOMIC DNA]</scope>
    <source>
        <strain evidence="2 3">RN3S43</strain>
    </source>
</reference>
<keyword evidence="1" id="KW-0560">Oxidoreductase</keyword>